<feature type="compositionally biased region" description="Low complexity" evidence="1">
    <location>
        <begin position="308"/>
        <end position="328"/>
    </location>
</feature>
<evidence type="ECO:0000313" key="3">
    <source>
        <dbReference type="EMBL" id="KAG9229060.1"/>
    </source>
</evidence>
<feature type="region of interest" description="Disordered" evidence="1">
    <location>
        <begin position="536"/>
        <end position="602"/>
    </location>
</feature>
<feature type="region of interest" description="Disordered" evidence="1">
    <location>
        <begin position="478"/>
        <end position="512"/>
    </location>
</feature>
<organism evidence="3 4">
    <name type="scientific">Amylocarpus encephaloides</name>
    <dbReference type="NCBI Taxonomy" id="45428"/>
    <lineage>
        <taxon>Eukaryota</taxon>
        <taxon>Fungi</taxon>
        <taxon>Dikarya</taxon>
        <taxon>Ascomycota</taxon>
        <taxon>Pezizomycotina</taxon>
        <taxon>Leotiomycetes</taxon>
        <taxon>Helotiales</taxon>
        <taxon>Helotiales incertae sedis</taxon>
        <taxon>Amylocarpus</taxon>
    </lineage>
</organism>
<feature type="region of interest" description="Disordered" evidence="1">
    <location>
        <begin position="616"/>
        <end position="709"/>
    </location>
</feature>
<keyword evidence="2" id="KW-0472">Membrane</keyword>
<evidence type="ECO:0000313" key="4">
    <source>
        <dbReference type="Proteomes" id="UP000824998"/>
    </source>
</evidence>
<dbReference type="AlphaFoldDB" id="A0A9P7Y8H3"/>
<dbReference type="Proteomes" id="UP000824998">
    <property type="component" value="Unassembled WGS sequence"/>
</dbReference>
<feature type="compositionally biased region" description="Polar residues" evidence="1">
    <location>
        <begin position="657"/>
        <end position="684"/>
    </location>
</feature>
<evidence type="ECO:0000256" key="2">
    <source>
        <dbReference type="SAM" id="Phobius"/>
    </source>
</evidence>
<feature type="transmembrane region" description="Helical" evidence="2">
    <location>
        <begin position="37"/>
        <end position="57"/>
    </location>
</feature>
<feature type="region of interest" description="Disordered" evidence="1">
    <location>
        <begin position="756"/>
        <end position="775"/>
    </location>
</feature>
<keyword evidence="2" id="KW-0812">Transmembrane</keyword>
<feature type="compositionally biased region" description="Polar residues" evidence="1">
    <location>
        <begin position="290"/>
        <end position="307"/>
    </location>
</feature>
<accession>A0A9P7Y8H3</accession>
<feature type="compositionally biased region" description="Low complexity" evidence="1">
    <location>
        <begin position="692"/>
        <end position="704"/>
    </location>
</feature>
<dbReference type="EMBL" id="MU251820">
    <property type="protein sequence ID" value="KAG9229060.1"/>
    <property type="molecule type" value="Genomic_DNA"/>
</dbReference>
<proteinExistence type="predicted"/>
<feature type="region of interest" description="Disordered" evidence="1">
    <location>
        <begin position="730"/>
        <end position="751"/>
    </location>
</feature>
<feature type="region of interest" description="Disordered" evidence="1">
    <location>
        <begin position="286"/>
        <end position="345"/>
    </location>
</feature>
<feature type="compositionally biased region" description="Basic and acidic residues" evidence="1">
    <location>
        <begin position="381"/>
        <end position="393"/>
    </location>
</feature>
<feature type="transmembrane region" description="Helical" evidence="2">
    <location>
        <begin position="135"/>
        <end position="155"/>
    </location>
</feature>
<comment type="caution">
    <text evidence="3">The sequence shown here is derived from an EMBL/GenBank/DDBJ whole genome shotgun (WGS) entry which is preliminary data.</text>
</comment>
<gene>
    <name evidence="3" type="ORF">BJ875DRAFT_211705</name>
</gene>
<feature type="region of interest" description="Disordered" evidence="1">
    <location>
        <begin position="374"/>
        <end position="453"/>
    </location>
</feature>
<sequence>MGCSVQVDFNKHLIREKTAIRSIVTRKYFKPWSPVRFHAIIGVFFVSLFGLTNAYALRLSPWENANDFQSLPQNTDKLRRQEIGATDSLVATASTTHTAVFPTIPVAFPTITGSISPQSDSEYVKSSKEAAAKTIGGSAAAGILFLIILVLAFMMKGWCFSRGCHICGKTGRSKVKTPQNWWNKIPLPNFATVELSIGQGSYSTVELPADPASSAQTVYELQADSIDHDIHYYELSGIVMQKNPMVADKSREGLSRKAHEIMELEDNQAIEDTSACSRLARQLTAEEGSASETTAMLEPTSESPQQNTYTSNTSRPTSTTASATLAKPLRPPPIPPRPVKKPEAPEETIHLTSPEESMKMLNLNLSSSSLDLSLTGFVPHNTKEPEERKREPPKPPGQISAQEKSHEAEVSPKSSGVHPLVATTEIEASEKTQNRVTAAPKVPPRPTRYRQKNISRRTTELEELKLAASNGCKIIARDEVNHKSQVQSKPNKQDSQGSEDEDNLDQSVPGESAPLFISNFTFSSPAFATLNDVVHPPQYSKYIPPATLEDRTNNPASREIIPRPKSSSTISDHPAFRPALPPRPSESRGSSTPPLPTSPQLPIVLPEVVPSYCRSDQQVAVSPPTRSFKFPRLRPGPALQPRPFRPQSSLPRRPRTSDIQSPSRSKPPNNHSHNYSPSWPSSPQRVAPISPPSSSLAPLPQSQSFAPHIPATNLTHDQRMVLMQHQSMQRQSIFSTPTQSPTSNPPISPERISEFGRAVAPPVPPPKPKPKMEPVRYYFA</sequence>
<protein>
    <submittedName>
        <fullName evidence="3">Uncharacterized protein</fullName>
    </submittedName>
</protein>
<reference evidence="3" key="1">
    <citation type="journal article" date="2021" name="IMA Fungus">
        <title>Genomic characterization of three marine fungi, including Emericellopsis atlantica sp. nov. with signatures of a generalist lifestyle and marine biomass degradation.</title>
        <authorList>
            <person name="Hagestad O.C."/>
            <person name="Hou L."/>
            <person name="Andersen J.H."/>
            <person name="Hansen E.H."/>
            <person name="Altermark B."/>
            <person name="Li C."/>
            <person name="Kuhnert E."/>
            <person name="Cox R.J."/>
            <person name="Crous P.W."/>
            <person name="Spatafora J.W."/>
            <person name="Lail K."/>
            <person name="Amirebrahimi M."/>
            <person name="Lipzen A."/>
            <person name="Pangilinan J."/>
            <person name="Andreopoulos W."/>
            <person name="Hayes R.D."/>
            <person name="Ng V."/>
            <person name="Grigoriev I.V."/>
            <person name="Jackson S.A."/>
            <person name="Sutton T.D.S."/>
            <person name="Dobson A.D.W."/>
            <person name="Rama T."/>
        </authorList>
    </citation>
    <scope>NUCLEOTIDE SEQUENCE</scope>
    <source>
        <strain evidence="3">TRa018bII</strain>
    </source>
</reference>
<feature type="compositionally biased region" description="Polar residues" evidence="1">
    <location>
        <begin position="483"/>
        <end position="496"/>
    </location>
</feature>
<keyword evidence="2" id="KW-1133">Transmembrane helix</keyword>
<name>A0A9P7Y8H3_9HELO</name>
<evidence type="ECO:0000256" key="1">
    <source>
        <dbReference type="SAM" id="MobiDB-lite"/>
    </source>
</evidence>
<keyword evidence="4" id="KW-1185">Reference proteome</keyword>